<proteinExistence type="predicted"/>
<name>A0A0G4KTJ9_VERLO</name>
<feature type="non-terminal residue" evidence="2">
    <location>
        <position position="260"/>
    </location>
</feature>
<protein>
    <submittedName>
        <fullName evidence="2">Uncharacterized protein</fullName>
    </submittedName>
</protein>
<reference evidence="2 3" key="1">
    <citation type="submission" date="2015-05" db="EMBL/GenBank/DDBJ databases">
        <authorList>
            <person name="Wang D.B."/>
            <person name="Wang M."/>
        </authorList>
    </citation>
    <scope>NUCLEOTIDE SEQUENCE [LARGE SCALE GENOMIC DNA]</scope>
    <source>
        <strain evidence="2">VL1</strain>
    </source>
</reference>
<evidence type="ECO:0000256" key="1">
    <source>
        <dbReference type="SAM" id="MobiDB-lite"/>
    </source>
</evidence>
<dbReference type="EMBL" id="CVQH01004335">
    <property type="protein sequence ID" value="CRK12996.1"/>
    <property type="molecule type" value="Genomic_DNA"/>
</dbReference>
<sequence length="260" mass="25737">RQQAPRHLAGVLGHEGVHDDNGGHALDNGDGAGHDAGIVPALGGEDAALLAIVGGRRLVLANGGGGLEGDAEVDGGAVGDAALDAAAKVGLGRELGARDAEAGRLGGGAGVVLGGADKGVVVRRARDLAAGKARSDLEALGGRDAEHGVGEQGLELVEAGLTEAGGRVLDDAGDGAADRVVAVAEAGNVVVHGLGRLGVWAAHGQELVDGGAVDGLQEREEGGASRRYFSATAPAATRAMVSRAEERPPPEEALMPYLVR</sequence>
<organism evidence="2 3">
    <name type="scientific">Verticillium longisporum</name>
    <name type="common">Verticillium dahliae var. longisporum</name>
    <dbReference type="NCBI Taxonomy" id="100787"/>
    <lineage>
        <taxon>Eukaryota</taxon>
        <taxon>Fungi</taxon>
        <taxon>Dikarya</taxon>
        <taxon>Ascomycota</taxon>
        <taxon>Pezizomycotina</taxon>
        <taxon>Sordariomycetes</taxon>
        <taxon>Hypocreomycetidae</taxon>
        <taxon>Glomerellales</taxon>
        <taxon>Plectosphaerellaceae</taxon>
        <taxon>Verticillium</taxon>
    </lineage>
</organism>
<gene>
    <name evidence="2" type="ORF">BN1708_010697</name>
</gene>
<dbReference type="Proteomes" id="UP000044602">
    <property type="component" value="Unassembled WGS sequence"/>
</dbReference>
<feature type="non-terminal residue" evidence="2">
    <location>
        <position position="1"/>
    </location>
</feature>
<feature type="region of interest" description="Disordered" evidence="1">
    <location>
        <begin position="1"/>
        <end position="31"/>
    </location>
</feature>
<accession>A0A0G4KTJ9</accession>
<evidence type="ECO:0000313" key="2">
    <source>
        <dbReference type="EMBL" id="CRK12996.1"/>
    </source>
</evidence>
<dbReference type="AlphaFoldDB" id="A0A0G4KTJ9"/>
<keyword evidence="3" id="KW-1185">Reference proteome</keyword>
<evidence type="ECO:0000313" key="3">
    <source>
        <dbReference type="Proteomes" id="UP000044602"/>
    </source>
</evidence>